<sequence>MINADCAEFQATWNAHPMASNNTFNKSPNDVRLLGQARFGVYRDDCEGLHPETIEKYYGVDGAERVGQSGAGNPQDEEEPLSLEERIGLEQDPQIRHEAIDVPDHRNPFTDDAHGENLFFSVLADVVKQDIMPAGYGLLAEEWDNDGYPDVEILKVGKRARKEIEVSLAHPIWLASSFVGLAFNGPSFGCKD</sequence>
<dbReference type="OrthoDB" id="3013454at2759"/>
<gene>
    <name evidence="1" type="ORF">MSAN_01953300</name>
</gene>
<keyword evidence="2" id="KW-1185">Reference proteome</keyword>
<reference evidence="1" key="1">
    <citation type="submission" date="2020-05" db="EMBL/GenBank/DDBJ databases">
        <title>Mycena genomes resolve the evolution of fungal bioluminescence.</title>
        <authorList>
            <person name="Tsai I.J."/>
        </authorList>
    </citation>
    <scope>NUCLEOTIDE SEQUENCE</scope>
    <source>
        <strain evidence="1">160909Yilan</strain>
    </source>
</reference>
<evidence type="ECO:0000313" key="2">
    <source>
        <dbReference type="Proteomes" id="UP000623467"/>
    </source>
</evidence>
<organism evidence="1 2">
    <name type="scientific">Mycena sanguinolenta</name>
    <dbReference type="NCBI Taxonomy" id="230812"/>
    <lineage>
        <taxon>Eukaryota</taxon>
        <taxon>Fungi</taxon>
        <taxon>Dikarya</taxon>
        <taxon>Basidiomycota</taxon>
        <taxon>Agaricomycotina</taxon>
        <taxon>Agaricomycetes</taxon>
        <taxon>Agaricomycetidae</taxon>
        <taxon>Agaricales</taxon>
        <taxon>Marasmiineae</taxon>
        <taxon>Mycenaceae</taxon>
        <taxon>Mycena</taxon>
    </lineage>
</organism>
<evidence type="ECO:0000313" key="1">
    <source>
        <dbReference type="EMBL" id="KAF7343727.1"/>
    </source>
</evidence>
<accession>A0A8H6XME6</accession>
<protein>
    <submittedName>
        <fullName evidence="1">Uncharacterized protein</fullName>
    </submittedName>
</protein>
<dbReference type="EMBL" id="JACAZH010000022">
    <property type="protein sequence ID" value="KAF7343727.1"/>
    <property type="molecule type" value="Genomic_DNA"/>
</dbReference>
<name>A0A8H6XME6_9AGAR</name>
<proteinExistence type="predicted"/>
<dbReference type="Proteomes" id="UP000623467">
    <property type="component" value="Unassembled WGS sequence"/>
</dbReference>
<dbReference type="AlphaFoldDB" id="A0A8H6XME6"/>
<comment type="caution">
    <text evidence="1">The sequence shown here is derived from an EMBL/GenBank/DDBJ whole genome shotgun (WGS) entry which is preliminary data.</text>
</comment>